<keyword evidence="8" id="KW-0131">Cell cycle</keyword>
<keyword evidence="3" id="KW-0132">Cell division</keyword>
<dbReference type="AlphaFoldDB" id="A0A372L6R7"/>
<keyword evidence="4" id="KW-0159">Chromosome partition</keyword>
<dbReference type="GO" id="GO:0007059">
    <property type="term" value="P:chromosome segregation"/>
    <property type="evidence" value="ECO:0007669"/>
    <property type="project" value="UniProtKB-KW"/>
</dbReference>
<dbReference type="PROSITE" id="PS51900">
    <property type="entry name" value="CB"/>
    <property type="match status" value="1"/>
</dbReference>
<gene>
    <name evidence="12" type="ORF">D0466_20785</name>
</gene>
<dbReference type="Gene3D" id="1.10.443.10">
    <property type="entry name" value="Intergrase catalytic core"/>
    <property type="match status" value="1"/>
</dbReference>
<dbReference type="Proteomes" id="UP000262939">
    <property type="component" value="Unassembled WGS sequence"/>
</dbReference>
<dbReference type="InterPro" id="IPR050090">
    <property type="entry name" value="Tyrosine_recombinase_XerCD"/>
</dbReference>
<dbReference type="GO" id="GO:0051301">
    <property type="term" value="P:cell division"/>
    <property type="evidence" value="ECO:0007669"/>
    <property type="project" value="UniProtKB-KW"/>
</dbReference>
<dbReference type="InterPro" id="IPR013762">
    <property type="entry name" value="Integrase-like_cat_sf"/>
</dbReference>
<dbReference type="InterPro" id="IPR011010">
    <property type="entry name" value="DNA_brk_join_enz"/>
</dbReference>
<accession>A0A372L6R7</accession>
<evidence type="ECO:0000256" key="8">
    <source>
        <dbReference type="ARBA" id="ARBA00023306"/>
    </source>
</evidence>
<evidence type="ECO:0000256" key="9">
    <source>
        <dbReference type="PROSITE-ProRule" id="PRU01248"/>
    </source>
</evidence>
<evidence type="ECO:0000256" key="3">
    <source>
        <dbReference type="ARBA" id="ARBA00022618"/>
    </source>
</evidence>
<keyword evidence="5" id="KW-0229">DNA integration</keyword>
<evidence type="ECO:0000256" key="4">
    <source>
        <dbReference type="ARBA" id="ARBA00022829"/>
    </source>
</evidence>
<protein>
    <submittedName>
        <fullName evidence="12">Integrase</fullName>
    </submittedName>
</protein>
<evidence type="ECO:0000256" key="2">
    <source>
        <dbReference type="ARBA" id="ARBA00022490"/>
    </source>
</evidence>
<evidence type="ECO:0000256" key="6">
    <source>
        <dbReference type="ARBA" id="ARBA00023125"/>
    </source>
</evidence>
<keyword evidence="2" id="KW-0963">Cytoplasm</keyword>
<keyword evidence="13" id="KW-1185">Reference proteome</keyword>
<dbReference type="PANTHER" id="PTHR30349">
    <property type="entry name" value="PHAGE INTEGRASE-RELATED"/>
    <property type="match status" value="1"/>
</dbReference>
<dbReference type="PANTHER" id="PTHR30349:SF77">
    <property type="entry name" value="TYROSINE RECOMBINASE XERC"/>
    <property type="match status" value="1"/>
</dbReference>
<proteinExistence type="predicted"/>
<dbReference type="EMBL" id="QVTD01000022">
    <property type="protein sequence ID" value="RFU60789.1"/>
    <property type="molecule type" value="Genomic_DNA"/>
</dbReference>
<keyword evidence="6 9" id="KW-0238">DNA-binding</keyword>
<comment type="caution">
    <text evidence="12">The sequence shown here is derived from an EMBL/GenBank/DDBJ whole genome shotgun (WGS) entry which is preliminary data.</text>
</comment>
<dbReference type="GO" id="GO:0005737">
    <property type="term" value="C:cytoplasm"/>
    <property type="evidence" value="ECO:0007669"/>
    <property type="project" value="UniProtKB-SubCell"/>
</dbReference>
<evidence type="ECO:0000256" key="7">
    <source>
        <dbReference type="ARBA" id="ARBA00023172"/>
    </source>
</evidence>
<dbReference type="Pfam" id="PF00589">
    <property type="entry name" value="Phage_integrase"/>
    <property type="match status" value="1"/>
</dbReference>
<dbReference type="OrthoDB" id="9801717at2"/>
<dbReference type="RefSeq" id="WP_117324426.1">
    <property type="nucleotide sequence ID" value="NZ_QVTD01000022.1"/>
</dbReference>
<reference evidence="12 13" key="1">
    <citation type="submission" date="2018-08" db="EMBL/GenBank/DDBJ databases">
        <title>Bacillus chawlae sp. nov., Bacillus glennii sp. nov., and Bacillus saganii sp. nov. Isolated from the Vehicle Assembly Building at Kennedy Space Center where the Viking Spacecraft were Assembled.</title>
        <authorList>
            <person name="Seuylemezian A."/>
            <person name="Vaishampayan P."/>
        </authorList>
    </citation>
    <scope>NUCLEOTIDE SEQUENCE [LARGE SCALE GENOMIC DNA]</scope>
    <source>
        <strain evidence="12 13">V44-8</strain>
    </source>
</reference>
<organism evidence="12 13">
    <name type="scientific">Peribacillus glennii</name>
    <dbReference type="NCBI Taxonomy" id="2303991"/>
    <lineage>
        <taxon>Bacteria</taxon>
        <taxon>Bacillati</taxon>
        <taxon>Bacillota</taxon>
        <taxon>Bacilli</taxon>
        <taxon>Bacillales</taxon>
        <taxon>Bacillaceae</taxon>
        <taxon>Peribacillus</taxon>
    </lineage>
</organism>
<comment type="subcellular location">
    <subcellularLocation>
        <location evidence="1">Cytoplasm</location>
    </subcellularLocation>
</comment>
<dbReference type="InterPro" id="IPR004107">
    <property type="entry name" value="Integrase_SAM-like_N"/>
</dbReference>
<evidence type="ECO:0000259" key="11">
    <source>
        <dbReference type="PROSITE" id="PS51900"/>
    </source>
</evidence>
<dbReference type="Pfam" id="PF02899">
    <property type="entry name" value="Phage_int_SAM_1"/>
    <property type="match status" value="1"/>
</dbReference>
<name>A0A372L6R7_9BACI</name>
<dbReference type="InterPro" id="IPR044068">
    <property type="entry name" value="CB"/>
</dbReference>
<dbReference type="InterPro" id="IPR010998">
    <property type="entry name" value="Integrase_recombinase_N"/>
</dbReference>
<evidence type="ECO:0000313" key="13">
    <source>
        <dbReference type="Proteomes" id="UP000262939"/>
    </source>
</evidence>
<evidence type="ECO:0000256" key="1">
    <source>
        <dbReference type="ARBA" id="ARBA00004496"/>
    </source>
</evidence>
<dbReference type="PROSITE" id="PS51898">
    <property type="entry name" value="TYR_RECOMBINASE"/>
    <property type="match status" value="1"/>
</dbReference>
<dbReference type="GO" id="GO:0015074">
    <property type="term" value="P:DNA integration"/>
    <property type="evidence" value="ECO:0007669"/>
    <property type="project" value="UniProtKB-KW"/>
</dbReference>
<dbReference type="GO" id="GO:0006310">
    <property type="term" value="P:DNA recombination"/>
    <property type="evidence" value="ECO:0007669"/>
    <property type="project" value="UniProtKB-KW"/>
</dbReference>
<dbReference type="NCBIfam" id="NF040815">
    <property type="entry name" value="recomb_XerA_Arch"/>
    <property type="match status" value="1"/>
</dbReference>
<feature type="domain" description="Core-binding (CB)" evidence="11">
    <location>
        <begin position="1"/>
        <end position="80"/>
    </location>
</feature>
<evidence type="ECO:0000259" key="10">
    <source>
        <dbReference type="PROSITE" id="PS51898"/>
    </source>
</evidence>
<dbReference type="InterPro" id="IPR002104">
    <property type="entry name" value="Integrase_catalytic"/>
</dbReference>
<evidence type="ECO:0000313" key="12">
    <source>
        <dbReference type="EMBL" id="RFU60789.1"/>
    </source>
</evidence>
<dbReference type="Gene3D" id="1.10.150.130">
    <property type="match status" value="1"/>
</dbReference>
<dbReference type="SUPFAM" id="SSF56349">
    <property type="entry name" value="DNA breaking-rejoining enzymes"/>
    <property type="match status" value="1"/>
</dbReference>
<sequence>MSAEAHQSFLNDNQTRFSPDTIRSYRISLTQFFSFCKKDFSDVKATDVRAWLSSLEEQGLKPRTIHLKLSALKSFLEENLTKKNPTLTVKTPKKDDSLPYYLSRREITLLQELTRNDLRDRALVETLYATGVRISELINIKLEDIKWENRQIWIRKGKGNKERFVLFSHDCAERLKAYLENRKINSDFLFSNSRGGRWNRTLIEIRFQKFSETLGFKVRPHTMRHTFAAHLAEKNMPQSYIQELLGYVNINTTRIYTRSTSVGAMQGVNHCHSPYLVERVRNVLINMYLEVMINS</sequence>
<evidence type="ECO:0000256" key="5">
    <source>
        <dbReference type="ARBA" id="ARBA00022908"/>
    </source>
</evidence>
<feature type="domain" description="Tyr recombinase" evidence="10">
    <location>
        <begin position="97"/>
        <end position="269"/>
    </location>
</feature>
<keyword evidence="7" id="KW-0233">DNA recombination</keyword>
<dbReference type="GO" id="GO:0003677">
    <property type="term" value="F:DNA binding"/>
    <property type="evidence" value="ECO:0007669"/>
    <property type="project" value="UniProtKB-UniRule"/>
</dbReference>